<gene>
    <name evidence="2" type="ORF">BCL32_5935</name>
</gene>
<name>A0A559STF0_9HYPH</name>
<dbReference type="Proteomes" id="UP000319824">
    <property type="component" value="Unassembled WGS sequence"/>
</dbReference>
<feature type="chain" id="PRO_5022029581" evidence="1">
    <location>
        <begin position="38"/>
        <end position="123"/>
    </location>
</feature>
<organism evidence="2 3">
    <name type="scientific">Rhizobium mongolense USDA 1844</name>
    <dbReference type="NCBI Taxonomy" id="1079460"/>
    <lineage>
        <taxon>Bacteria</taxon>
        <taxon>Pseudomonadati</taxon>
        <taxon>Pseudomonadota</taxon>
        <taxon>Alphaproteobacteria</taxon>
        <taxon>Hyphomicrobiales</taxon>
        <taxon>Rhizobiaceae</taxon>
        <taxon>Rhizobium/Agrobacterium group</taxon>
        <taxon>Rhizobium</taxon>
    </lineage>
</organism>
<keyword evidence="1" id="KW-0732">Signal</keyword>
<reference evidence="2 3" key="1">
    <citation type="submission" date="2019-06" db="EMBL/GenBank/DDBJ databases">
        <title>Pac Bio to generate improved reference genome sequences for organisms with transposon mutant libraries (support for FEBA project).</title>
        <authorList>
            <person name="Blow M."/>
        </authorList>
    </citation>
    <scope>NUCLEOTIDE SEQUENCE [LARGE SCALE GENOMIC DNA]</scope>
    <source>
        <strain evidence="2 3">USDA 1844</strain>
    </source>
</reference>
<dbReference type="EMBL" id="VISO01000003">
    <property type="protein sequence ID" value="TVZ65619.1"/>
    <property type="molecule type" value="Genomic_DNA"/>
</dbReference>
<evidence type="ECO:0000313" key="3">
    <source>
        <dbReference type="Proteomes" id="UP000319824"/>
    </source>
</evidence>
<sequence>MSLEPVLQRKVTDMRSLPMLLAALSVVSGLIAEPAFATDWSRAGKAAAQPLYPYPDLPGVKSQPDKKDEEQYVCRTETRGIRRNGDWIFRSGGMPTTVYVCDRDGYVSQGTQVPARGHYQPVR</sequence>
<protein>
    <submittedName>
        <fullName evidence="2">Uncharacterized protein</fullName>
    </submittedName>
</protein>
<evidence type="ECO:0000256" key="1">
    <source>
        <dbReference type="SAM" id="SignalP"/>
    </source>
</evidence>
<dbReference type="AlphaFoldDB" id="A0A559STF0"/>
<accession>A0A559STF0</accession>
<proteinExistence type="predicted"/>
<comment type="caution">
    <text evidence="2">The sequence shown here is derived from an EMBL/GenBank/DDBJ whole genome shotgun (WGS) entry which is preliminary data.</text>
</comment>
<evidence type="ECO:0000313" key="2">
    <source>
        <dbReference type="EMBL" id="TVZ65619.1"/>
    </source>
</evidence>
<feature type="signal peptide" evidence="1">
    <location>
        <begin position="1"/>
        <end position="37"/>
    </location>
</feature>